<dbReference type="InterPro" id="IPR003495">
    <property type="entry name" value="CobW/HypB/UreG_nucleotide-bd"/>
</dbReference>
<accession>A0A182SDR7</accession>
<evidence type="ECO:0000313" key="3">
    <source>
        <dbReference type="Proteomes" id="UP000075901"/>
    </source>
</evidence>
<dbReference type="InterPro" id="IPR027417">
    <property type="entry name" value="P-loop_NTPase"/>
</dbReference>
<proteinExistence type="predicted"/>
<dbReference type="PANTHER" id="PTHR13748">
    <property type="entry name" value="COBW-RELATED"/>
    <property type="match status" value="1"/>
</dbReference>
<evidence type="ECO:0000259" key="1">
    <source>
        <dbReference type="Pfam" id="PF02492"/>
    </source>
</evidence>
<keyword evidence="3" id="KW-1185">Reference proteome</keyword>
<organism evidence="2 3">
    <name type="scientific">Anopheles maculatus</name>
    <dbReference type="NCBI Taxonomy" id="74869"/>
    <lineage>
        <taxon>Eukaryota</taxon>
        <taxon>Metazoa</taxon>
        <taxon>Ecdysozoa</taxon>
        <taxon>Arthropoda</taxon>
        <taxon>Hexapoda</taxon>
        <taxon>Insecta</taxon>
        <taxon>Pterygota</taxon>
        <taxon>Neoptera</taxon>
        <taxon>Endopterygota</taxon>
        <taxon>Diptera</taxon>
        <taxon>Nematocera</taxon>
        <taxon>Culicoidea</taxon>
        <taxon>Culicidae</taxon>
        <taxon>Anophelinae</taxon>
        <taxon>Anopheles</taxon>
        <taxon>Anopheles maculatus group</taxon>
    </lineage>
</organism>
<dbReference type="Gene3D" id="3.40.50.300">
    <property type="entry name" value="P-loop containing nucleotide triphosphate hydrolases"/>
    <property type="match status" value="1"/>
</dbReference>
<dbReference type="AlphaFoldDB" id="A0A182SDR7"/>
<dbReference type="GO" id="GO:0005737">
    <property type="term" value="C:cytoplasm"/>
    <property type="evidence" value="ECO:0007669"/>
    <property type="project" value="TreeGrafter"/>
</dbReference>
<dbReference type="EnsemblMetazoa" id="AMAM004735-RA">
    <property type="protein sequence ID" value="AMAM004735-PA"/>
    <property type="gene ID" value="AMAM004735"/>
</dbReference>
<reference evidence="3" key="1">
    <citation type="submission" date="2013-09" db="EMBL/GenBank/DDBJ databases">
        <title>The Genome Sequence of Anopheles maculatus species B.</title>
        <authorList>
            <consortium name="The Broad Institute Genomics Platform"/>
            <person name="Neafsey D.E."/>
            <person name="Besansky N."/>
            <person name="Howell P."/>
            <person name="Walton C."/>
            <person name="Young S.K."/>
            <person name="Zeng Q."/>
            <person name="Gargeya S."/>
            <person name="Fitzgerald M."/>
            <person name="Haas B."/>
            <person name="Abouelleil A."/>
            <person name="Allen A.W."/>
            <person name="Alvarado L."/>
            <person name="Arachchi H.M."/>
            <person name="Berlin A.M."/>
            <person name="Chapman S.B."/>
            <person name="Gainer-Dewar J."/>
            <person name="Goldberg J."/>
            <person name="Griggs A."/>
            <person name="Gujja S."/>
            <person name="Hansen M."/>
            <person name="Howarth C."/>
            <person name="Imamovic A."/>
            <person name="Ireland A."/>
            <person name="Larimer J."/>
            <person name="McCowan C."/>
            <person name="Murphy C."/>
            <person name="Pearson M."/>
            <person name="Poon T.W."/>
            <person name="Priest M."/>
            <person name="Roberts A."/>
            <person name="Saif S."/>
            <person name="Shea T."/>
            <person name="Sisk P."/>
            <person name="Sykes S."/>
            <person name="Wortman J."/>
            <person name="Nusbaum C."/>
            <person name="Birren B."/>
        </authorList>
    </citation>
    <scope>NUCLEOTIDE SEQUENCE [LARGE SCALE GENOMIC DNA]</scope>
    <source>
        <strain evidence="3">maculatus3</strain>
    </source>
</reference>
<dbReference type="InterPro" id="IPR051316">
    <property type="entry name" value="Zinc-reg_GTPase_activator"/>
</dbReference>
<dbReference type="VEuPathDB" id="VectorBase:AMAM004735"/>
<dbReference type="Proteomes" id="UP000075901">
    <property type="component" value="Unassembled WGS sequence"/>
</dbReference>
<protein>
    <submittedName>
        <fullName evidence="2">CobW domain-containing protein</fullName>
    </submittedName>
</protein>
<dbReference type="PANTHER" id="PTHR13748:SF62">
    <property type="entry name" value="COBW DOMAIN-CONTAINING PROTEIN"/>
    <property type="match status" value="1"/>
</dbReference>
<evidence type="ECO:0000313" key="2">
    <source>
        <dbReference type="EnsemblMetazoa" id="AMAM004735-PA"/>
    </source>
</evidence>
<reference evidence="2" key="2">
    <citation type="submission" date="2020-05" db="UniProtKB">
        <authorList>
            <consortium name="EnsemblMetazoa"/>
        </authorList>
    </citation>
    <scope>IDENTIFICATION</scope>
    <source>
        <strain evidence="2">maculatus3</strain>
    </source>
</reference>
<feature type="domain" description="CobW/HypB/UreG nucleotide-binding" evidence="1">
    <location>
        <begin position="50"/>
        <end position="150"/>
    </location>
</feature>
<dbReference type="SUPFAM" id="SSF52540">
    <property type="entry name" value="P-loop containing nucleoside triphosphate hydrolases"/>
    <property type="match status" value="1"/>
</dbReference>
<dbReference type="Pfam" id="PF02492">
    <property type="entry name" value="cobW"/>
    <property type="match status" value="1"/>
</dbReference>
<sequence length="151" mass="16749">MLVGVPDYDTYVQHMKDNHPDKPVMTYKEFFRERQEARYGGDGKGGMRCCFLGAGKTTLLRHILNANHGYKIAVIENEFGDVPIDNALIGDRASRITTLSNGCICCSKSNELADALLDLLDALDQGQLEFDRLIIECTGMADPGPITQTFF</sequence>
<name>A0A182SDR7_9DIPT</name>